<sequence length="237" mass="25350">MVPLLVAVVALGGVGLGTWVTSENNRASIDAQRDQSDQQFRRDQRQDHYAAILQQATRLENSGSFSTSAFGALAAAGTLAAGFDRMDHTHAGIESPATGTTPSGSVPPADGGVDKLGDPLTSIGGIRDSWQSAYTALDQAISNAEIASTTRVINLAHALRDKYRNDYYESVLAEIDSSFESWPDPKPDRLKLAELLVGVPAETSPPSYDQALLAKSTDELTTEFVRAAKQDLDLDDQ</sequence>
<dbReference type="STRING" id="75922.BST47_07700"/>
<proteinExistence type="predicted"/>
<keyword evidence="3" id="KW-1185">Reference proteome</keyword>
<dbReference type="EMBL" id="MVIM01000003">
    <property type="protein sequence ID" value="ORB66941.1"/>
    <property type="molecule type" value="Genomic_DNA"/>
</dbReference>
<evidence type="ECO:0000313" key="3">
    <source>
        <dbReference type="Proteomes" id="UP000192411"/>
    </source>
</evidence>
<name>A0A1X0JVW1_9MYCO</name>
<gene>
    <name evidence="2" type="ORF">BST47_07700</name>
</gene>
<organism evidence="2 3">
    <name type="scientific">Mycolicibacterium tusciae</name>
    <dbReference type="NCBI Taxonomy" id="75922"/>
    <lineage>
        <taxon>Bacteria</taxon>
        <taxon>Bacillati</taxon>
        <taxon>Actinomycetota</taxon>
        <taxon>Actinomycetes</taxon>
        <taxon>Mycobacteriales</taxon>
        <taxon>Mycobacteriaceae</taxon>
        <taxon>Mycolicibacterium</taxon>
    </lineage>
</organism>
<dbReference type="AlphaFoldDB" id="A0A1X0JVW1"/>
<comment type="caution">
    <text evidence="2">The sequence shown here is derived from an EMBL/GenBank/DDBJ whole genome shotgun (WGS) entry which is preliminary data.</text>
</comment>
<evidence type="ECO:0000313" key="2">
    <source>
        <dbReference type="EMBL" id="ORB66941.1"/>
    </source>
</evidence>
<reference evidence="2 3" key="1">
    <citation type="submission" date="2017-02" db="EMBL/GenBank/DDBJ databases">
        <title>The new phylogeny of genus Mycobacterium.</title>
        <authorList>
            <person name="Tortoli E."/>
            <person name="Trovato A."/>
            <person name="Cirillo D.M."/>
        </authorList>
    </citation>
    <scope>NUCLEOTIDE SEQUENCE [LARGE SCALE GENOMIC DNA]</scope>
    <source>
        <strain evidence="2 3">DSM 44338</strain>
    </source>
</reference>
<dbReference type="Proteomes" id="UP000192411">
    <property type="component" value="Unassembled WGS sequence"/>
</dbReference>
<evidence type="ECO:0000256" key="1">
    <source>
        <dbReference type="SAM" id="MobiDB-lite"/>
    </source>
</evidence>
<feature type="region of interest" description="Disordered" evidence="1">
    <location>
        <begin position="90"/>
        <end position="118"/>
    </location>
</feature>
<accession>A0A1X0JVW1</accession>
<protein>
    <submittedName>
        <fullName evidence="2">Uncharacterized protein</fullName>
    </submittedName>
</protein>